<dbReference type="FlyBase" id="FBgn0020440">
    <property type="gene designation" value="Fak"/>
</dbReference>
<dbReference type="GO" id="GO:0061177">
    <property type="term" value="C:type Is terminal bouton"/>
    <property type="evidence" value="ECO:0000314"/>
    <property type="project" value="FlyBase"/>
</dbReference>
<dbReference type="GO" id="GO:0007172">
    <property type="term" value="P:signal complex assembly"/>
    <property type="evidence" value="ECO:0007669"/>
    <property type="project" value="InterPro"/>
</dbReference>
<reference evidence="9" key="1">
    <citation type="submission" date="2005-03" db="EMBL/GenBank/DDBJ databases">
        <authorList>
            <person name="Stapleton M."/>
            <person name="Carlson J."/>
            <person name="Chavez C."/>
            <person name="Frise E."/>
            <person name="George R."/>
            <person name="Pacleb J."/>
            <person name="Park S."/>
            <person name="Wan K."/>
            <person name="Yu C."/>
            <person name="Rubin G.M."/>
            <person name="Celniker S."/>
        </authorList>
    </citation>
    <scope>NUCLEOTIDE SEQUENCE</scope>
    <source>
        <strain evidence="9">Berkeley</strain>
    </source>
</reference>
<dbReference type="InterPro" id="IPR001245">
    <property type="entry name" value="Ser-Thr/Tyr_kinase_cat_dom"/>
</dbReference>
<dbReference type="PRINTS" id="PR00109">
    <property type="entry name" value="TYRKINASE"/>
</dbReference>
<dbReference type="InterPro" id="IPR029071">
    <property type="entry name" value="Ubiquitin-like_domsf"/>
</dbReference>
<dbReference type="GO" id="GO:0030182">
    <property type="term" value="P:neuron differentiation"/>
    <property type="evidence" value="ECO:0007669"/>
    <property type="project" value="UniProtKB-ARBA"/>
</dbReference>
<dbReference type="AlphaFoldDB" id="Q5BIG9"/>
<dbReference type="CDD" id="cd14473">
    <property type="entry name" value="FERM_B-lobe"/>
    <property type="match status" value="1"/>
</dbReference>
<dbReference type="Pfam" id="PF21477">
    <property type="entry name" value="FERM_C_FAK1"/>
    <property type="match status" value="1"/>
</dbReference>
<dbReference type="FunFam" id="2.30.29.30:FF:000437">
    <property type="entry name" value="Focal adhesion kinase, isoform F"/>
    <property type="match status" value="1"/>
</dbReference>
<feature type="domain" description="FERM" evidence="8">
    <location>
        <begin position="22"/>
        <end position="386"/>
    </location>
</feature>
<evidence type="ECO:0000313" key="10">
    <source>
        <dbReference type="FlyBase" id="FBgn0020440"/>
    </source>
</evidence>
<evidence type="ECO:0000259" key="7">
    <source>
        <dbReference type="PROSITE" id="PS50011"/>
    </source>
</evidence>
<dbReference type="SUPFAM" id="SSF47031">
    <property type="entry name" value="Second domain of FERM"/>
    <property type="match status" value="1"/>
</dbReference>
<dbReference type="HOGENOM" id="CLU_002646_0_1_1"/>
<dbReference type="InterPro" id="IPR020635">
    <property type="entry name" value="Tyr_kinase_cat_dom"/>
</dbReference>
<evidence type="ECO:0000256" key="3">
    <source>
        <dbReference type="ARBA" id="ARBA00022741"/>
    </source>
</evidence>
<dbReference type="FunFam" id="1.10.510.10:FF:000039">
    <property type="entry name" value="Focal adhesion kinase, isoform D"/>
    <property type="match status" value="1"/>
</dbReference>
<dbReference type="SUPFAM" id="SSF68993">
    <property type="entry name" value="FAT domain of focal adhesion kinase"/>
    <property type="match status" value="1"/>
</dbReference>
<dbReference type="GO" id="GO:0009887">
    <property type="term" value="P:animal organ morphogenesis"/>
    <property type="evidence" value="ECO:0007669"/>
    <property type="project" value="UniProtKB-ARBA"/>
</dbReference>
<keyword evidence="4" id="KW-0418">Kinase</keyword>
<dbReference type="InterPro" id="IPR019749">
    <property type="entry name" value="Band_41_domain"/>
</dbReference>
<dbReference type="InterPro" id="IPR011009">
    <property type="entry name" value="Kinase-like_dom_sf"/>
</dbReference>
<evidence type="ECO:0000256" key="5">
    <source>
        <dbReference type="ARBA" id="ARBA00022840"/>
    </source>
</evidence>
<dbReference type="InterPro" id="IPR000299">
    <property type="entry name" value="FERM_domain"/>
</dbReference>
<name>Q5BIG9_DROME</name>
<organism evidence="9">
    <name type="scientific">Drosophila melanogaster</name>
    <name type="common">Fruit fly</name>
    <dbReference type="NCBI Taxonomy" id="7227"/>
    <lineage>
        <taxon>Eukaryota</taxon>
        <taxon>Metazoa</taxon>
        <taxon>Ecdysozoa</taxon>
        <taxon>Arthropoda</taxon>
        <taxon>Hexapoda</taxon>
        <taxon>Insecta</taxon>
        <taxon>Pterygota</taxon>
        <taxon>Neoptera</taxon>
        <taxon>Endopterygota</taxon>
        <taxon>Diptera</taxon>
        <taxon>Brachycera</taxon>
        <taxon>Muscomorpha</taxon>
        <taxon>Ephydroidea</taxon>
        <taxon>Drosophilidae</taxon>
        <taxon>Drosophila</taxon>
        <taxon>Sophophora</taxon>
    </lineage>
</organism>
<dbReference type="Pfam" id="PF07714">
    <property type="entry name" value="PK_Tyr_Ser-Thr"/>
    <property type="match status" value="1"/>
</dbReference>
<dbReference type="FunFam" id="1.20.120.330:FF:000018">
    <property type="entry name" value="Focal adhesion kinase, isoform D"/>
    <property type="match status" value="1"/>
</dbReference>
<dbReference type="InterPro" id="IPR008266">
    <property type="entry name" value="Tyr_kinase_AS"/>
</dbReference>
<dbReference type="PROSITE" id="PS50057">
    <property type="entry name" value="FERM_3"/>
    <property type="match status" value="1"/>
</dbReference>
<dbReference type="InterPro" id="IPR014352">
    <property type="entry name" value="FERM/acyl-CoA-bd_prot_sf"/>
</dbReference>
<dbReference type="PROSITE" id="PS50011">
    <property type="entry name" value="PROTEIN_KINASE_DOM"/>
    <property type="match status" value="1"/>
</dbReference>
<protein>
    <submittedName>
        <fullName evidence="9">RE57482p</fullName>
    </submittedName>
</protein>
<proteinExistence type="evidence at transcript level"/>
<dbReference type="Gene3D" id="3.10.20.90">
    <property type="entry name" value="Phosphatidylinositol 3-kinase Catalytic Subunit, Chain A, domain 1"/>
    <property type="match status" value="1"/>
</dbReference>
<dbReference type="GO" id="GO:0045886">
    <property type="term" value="P:negative regulation of synaptic assembly at neuromuscular junction"/>
    <property type="evidence" value="ECO:0000315"/>
    <property type="project" value="FlyBase"/>
</dbReference>
<keyword evidence="5" id="KW-0067">ATP-binding</keyword>
<dbReference type="InterPro" id="IPR000719">
    <property type="entry name" value="Prot_kinase_dom"/>
</dbReference>
<dbReference type="PANTHER" id="PTHR46221">
    <property type="entry name" value="FERM AND PDZ DOMAIN-CONTAINING PROTEIN FAMILY MEMBER"/>
    <property type="match status" value="1"/>
</dbReference>
<gene>
    <name evidence="10" type="primary">Fak</name>
    <name evidence="9" type="synonym">Fak56D</name>
    <name evidence="10" type="ORF">CG10023</name>
</gene>
<feature type="compositionally biased region" description="Polar residues" evidence="6">
    <location>
        <begin position="411"/>
        <end position="422"/>
    </location>
</feature>
<dbReference type="GO" id="GO:0004713">
    <property type="term" value="F:protein tyrosine kinase activity"/>
    <property type="evidence" value="ECO:0007669"/>
    <property type="project" value="InterPro"/>
</dbReference>
<dbReference type="SUPFAM" id="SSF54236">
    <property type="entry name" value="Ubiquitin-like"/>
    <property type="match status" value="1"/>
</dbReference>
<dbReference type="GO" id="GO:0005524">
    <property type="term" value="F:ATP binding"/>
    <property type="evidence" value="ECO:0007669"/>
    <property type="project" value="UniProtKB-KW"/>
</dbReference>
<keyword evidence="2" id="KW-0808">Transferase</keyword>
<dbReference type="SUPFAM" id="SSF56112">
    <property type="entry name" value="Protein kinase-like (PK-like)"/>
    <property type="match status" value="1"/>
</dbReference>
<evidence type="ECO:0000256" key="2">
    <source>
        <dbReference type="ARBA" id="ARBA00022679"/>
    </source>
</evidence>
<evidence type="ECO:0000256" key="4">
    <source>
        <dbReference type="ARBA" id="ARBA00022777"/>
    </source>
</evidence>
<dbReference type="GO" id="GO:0005925">
    <property type="term" value="C:focal adhesion"/>
    <property type="evidence" value="ECO:0000314"/>
    <property type="project" value="FlyBase"/>
</dbReference>
<dbReference type="Pfam" id="PF00373">
    <property type="entry name" value="FERM_M"/>
    <property type="match status" value="1"/>
</dbReference>
<dbReference type="AGR" id="FB:FBgn0020440"/>
<dbReference type="FunFam" id="3.30.200.20:FF:000629">
    <property type="entry name" value="Focal adhesion kinase, isoform D"/>
    <property type="match status" value="1"/>
</dbReference>
<dbReference type="PROSITE" id="PS00109">
    <property type="entry name" value="PROTEIN_KINASE_TYR"/>
    <property type="match status" value="1"/>
</dbReference>
<dbReference type="Gene3D" id="3.30.200.20">
    <property type="entry name" value="Phosphorylase Kinase, domain 1"/>
    <property type="match status" value="1"/>
</dbReference>
<dbReference type="GO" id="GO:0061176">
    <property type="term" value="C:type Ib terminal bouton"/>
    <property type="evidence" value="ECO:0000314"/>
    <property type="project" value="FlyBase"/>
</dbReference>
<dbReference type="PANTHER" id="PTHR46221:SF9">
    <property type="entry name" value="NON-SPECIFIC PROTEIN-TYROSINE KINASE"/>
    <property type="match status" value="1"/>
</dbReference>
<dbReference type="ExpressionAtlas" id="Q5BIG9">
    <property type="expression patterns" value="baseline and differential"/>
</dbReference>
<dbReference type="FunFam" id="1.20.80.10:FF:000028">
    <property type="entry name" value="Focal adhesion kinase, isoform D"/>
    <property type="match status" value="1"/>
</dbReference>
<dbReference type="CDD" id="cd05056">
    <property type="entry name" value="PTKc_FAK"/>
    <property type="match status" value="1"/>
</dbReference>
<evidence type="ECO:0000256" key="1">
    <source>
        <dbReference type="ARBA" id="ARBA00022553"/>
    </source>
</evidence>
<dbReference type="SMART" id="SM00295">
    <property type="entry name" value="B41"/>
    <property type="match status" value="1"/>
</dbReference>
<feature type="compositionally biased region" description="Polar residues" evidence="6">
    <location>
        <begin position="903"/>
        <end position="938"/>
    </location>
</feature>
<feature type="domain" description="Protein kinase" evidence="7">
    <location>
        <begin position="457"/>
        <end position="740"/>
    </location>
</feature>
<dbReference type="SUPFAM" id="SSF50729">
    <property type="entry name" value="PH domain-like"/>
    <property type="match status" value="1"/>
</dbReference>
<accession>Q5BIG9</accession>
<feature type="compositionally biased region" description="Low complexity" evidence="6">
    <location>
        <begin position="484"/>
        <end position="496"/>
    </location>
</feature>
<dbReference type="InterPro" id="IPR041784">
    <property type="entry name" value="FAK1/PYK2_FERM_C"/>
</dbReference>
<dbReference type="InterPro" id="IPR011993">
    <property type="entry name" value="PH-like_dom_sf"/>
</dbReference>
<evidence type="ECO:0000256" key="6">
    <source>
        <dbReference type="SAM" id="MobiDB-lite"/>
    </source>
</evidence>
<keyword evidence="1" id="KW-0597">Phosphoprotein</keyword>
<dbReference type="Gene3D" id="1.20.80.10">
    <property type="match status" value="1"/>
</dbReference>
<evidence type="ECO:0000313" key="9">
    <source>
        <dbReference type="EMBL" id="AAX33403.1"/>
    </source>
</evidence>
<sequence>MNTAGATSQPPPTKNEINSEEYLIHVHMPNKSFKAVRFNVKETVFHVIRRTVEDLGTDGRTPSIQRYACRMLNMITKEVIWLARSTSMQKVLSHILTPGCSNVDCPNNQSELDEVLLEHGRRITDNRVWRVELRVRYVPNNIQELFEEDKATCFYYFNQVKEDFIQANVTAIDTEVAVQLCCLGIRHYFKNITVKAPDKKQHIDYIEKEIGFKSFLPQSVIATSKPKNLKKLIQVGYKKVYNYNDIEYLTRFFDLLKNIYLTNFEQFSVTLSSAWNISGILHVGPHIGISYQTHPQASLKNVAQFKDVVSIKTCTLPKEKLSKSGENTTEPELQNFNCNCQKIKTQIKISASNNVEDLVITCNGINTAESIADLIDGYCRLLSKDLEFTIWHRETNASNEDSAKALPNDATLGSNKSTSSQGKPMLTDDYAEIGLLEGEGDYSTPTVRNYELDRALITPSAKIGVGQFGDVYVGTYTLPKLGKGKNLAGNGKNSNSDQRNADSRPDVIQVAIKTCKANDDPEKTENFLAEAYIMQKFDHPHIIRLIGICSVMPIWIVMELAKLGELRAYLKTNSERLSHGTLLKYCYQLSTALSYLESKKFVHRDIAARNVLVSSPTCVKLADFGLSRWVSDQSYYHSTPTVALPIKWMSPESINFRRFTTASDVWMFGVCIREILMLGVKPFQGVKNSDVILKLENGERLPLPPNCPPRLYSLMSQCWAYEPLKRPNFKRIKETLHEILIEDSINSSETLKREQRKVASMSWIGSDDIDIPPSKPSRVMHDPDITGLMPETTGLPQTYIIAQNPAVLAKLMMENQKRGINPAAYTTPASGIHNVLGEKLRQQQKDSNSDSEWLIQEELLRQRSCSIPQGSLNDHQAQMFKLDFMSAGPSSLPDCSNSSSRPMTPNANLSSLKSNHSSADHLSSLTSAEEQMGSNARNLGSAVPSRPPNRADDEVYCATTLVVKSIMALSQGVEKANTEGYLELVKNVGVKLRNLLTSVDKISIIFPAQALKVVQMAHQVLSKDMHELVSAMRLAQQYSDTTLDCEYRKSMLSAAHVLAMDAKNLFDVVDSIRQRYQHLFPPSATKETSCSSSFESTSGSIVAEPVNDLGGYIKTSTSGDLLQNTGIYDNDLHHSFNSQLQLQNPKASIDLSGGGSLQRGMSLGLDTTRSTNEPLRIVEETLGSPGEHMYCNTSALHGHA</sequence>
<dbReference type="InterPro" id="IPR049385">
    <property type="entry name" value="FAK1-like_FERM_C"/>
</dbReference>
<dbReference type="InterPro" id="IPR035963">
    <property type="entry name" value="FERM_2"/>
</dbReference>
<dbReference type="OrthoDB" id="9976756at2759"/>
<dbReference type="SMART" id="SM00219">
    <property type="entry name" value="TyrKc"/>
    <property type="match status" value="1"/>
</dbReference>
<keyword evidence="3" id="KW-0547">Nucleotide-binding</keyword>
<dbReference type="VEuPathDB" id="VectorBase:FBgn0020440"/>
<dbReference type="Gene3D" id="2.30.29.30">
    <property type="entry name" value="Pleckstrin-homology domain (PH domain)/Phosphotyrosine-binding domain (PTB)"/>
    <property type="match status" value="1"/>
</dbReference>
<dbReference type="InterPro" id="IPR005189">
    <property type="entry name" value="Focal_adhesion_kin_target_dom"/>
</dbReference>
<dbReference type="GO" id="GO:0008284">
    <property type="term" value="P:positive regulation of cell population proliferation"/>
    <property type="evidence" value="ECO:0007669"/>
    <property type="project" value="UniProtKB-ARBA"/>
</dbReference>
<dbReference type="CDD" id="cd13190">
    <property type="entry name" value="FERM_C_FAK1"/>
    <property type="match status" value="1"/>
</dbReference>
<dbReference type="Gene3D" id="1.20.120.330">
    <property type="entry name" value="Nucleotidyltransferases domain 2"/>
    <property type="match status" value="1"/>
</dbReference>
<feature type="region of interest" description="Disordered" evidence="6">
    <location>
        <begin position="891"/>
        <end position="951"/>
    </location>
</feature>
<dbReference type="InterPro" id="IPR036137">
    <property type="entry name" value="Focal_adhe_kin_target_dom_sf"/>
</dbReference>
<feature type="region of interest" description="Disordered" evidence="6">
    <location>
        <begin position="484"/>
        <end position="503"/>
    </location>
</feature>
<feature type="compositionally biased region" description="Low complexity" evidence="6">
    <location>
        <begin position="891"/>
        <end position="902"/>
    </location>
</feature>
<dbReference type="InterPro" id="IPR019748">
    <property type="entry name" value="FERM_central"/>
</dbReference>
<dbReference type="Gene3D" id="1.10.510.10">
    <property type="entry name" value="Transferase(Phosphotransferase) domain 1"/>
    <property type="match status" value="1"/>
</dbReference>
<dbReference type="EMBL" id="BT021255">
    <property type="protein sequence ID" value="AAX33403.1"/>
    <property type="molecule type" value="mRNA"/>
</dbReference>
<feature type="region of interest" description="Disordered" evidence="6">
    <location>
        <begin position="401"/>
        <end position="424"/>
    </location>
</feature>
<evidence type="ECO:0000259" key="8">
    <source>
        <dbReference type="PROSITE" id="PS50057"/>
    </source>
</evidence>
<dbReference type="GO" id="GO:0071944">
    <property type="term" value="C:cell periphery"/>
    <property type="evidence" value="ECO:0007669"/>
    <property type="project" value="UniProtKB-ARBA"/>
</dbReference>
<dbReference type="Pfam" id="PF03623">
    <property type="entry name" value="Focal_AT"/>
    <property type="match status" value="1"/>
</dbReference>